<dbReference type="InterPro" id="IPR037365">
    <property type="entry name" value="Slowmo/Ups"/>
</dbReference>
<evidence type="ECO:0000313" key="2">
    <source>
        <dbReference type="EMBL" id="CCI49383.1"/>
    </source>
</evidence>
<proteinExistence type="predicted"/>
<reference evidence="2 3" key="1">
    <citation type="submission" date="2012-05" db="EMBL/GenBank/DDBJ databases">
        <title>Recombination and specialization in a pathogen metapopulation.</title>
        <authorList>
            <person name="Gardiner A."/>
            <person name="Kemen E."/>
            <person name="Schultz-Larsen T."/>
            <person name="MacLean D."/>
            <person name="Van Oosterhout C."/>
            <person name="Jones J.D.G."/>
        </authorList>
    </citation>
    <scope>NUCLEOTIDE SEQUENCE [LARGE SCALE GENOMIC DNA]</scope>
    <source>
        <strain evidence="2 3">Ac Nc2</strain>
    </source>
</reference>
<gene>
    <name evidence="2" type="ORF">BN9_106970</name>
</gene>
<organism evidence="2 3">
    <name type="scientific">Albugo candida</name>
    <dbReference type="NCBI Taxonomy" id="65357"/>
    <lineage>
        <taxon>Eukaryota</taxon>
        <taxon>Sar</taxon>
        <taxon>Stramenopiles</taxon>
        <taxon>Oomycota</taxon>
        <taxon>Peronosporomycetes</taxon>
        <taxon>Albuginales</taxon>
        <taxon>Albuginaceae</taxon>
        <taxon>Albugo</taxon>
    </lineage>
</organism>
<keyword evidence="3" id="KW-1185">Reference proteome</keyword>
<protein>
    <recommendedName>
        <fullName evidence="1">PRELI/MSF1 domain-containing protein</fullName>
    </recommendedName>
</protein>
<dbReference type="InParanoid" id="A0A024GSQ2"/>
<comment type="caution">
    <text evidence="2">The sequence shown here is derived from an EMBL/GenBank/DDBJ whole genome shotgun (WGS) entry which is preliminary data.</text>
</comment>
<dbReference type="OrthoDB" id="407630at2759"/>
<dbReference type="GO" id="GO:0005758">
    <property type="term" value="C:mitochondrial intermembrane space"/>
    <property type="evidence" value="ECO:0007669"/>
    <property type="project" value="InterPro"/>
</dbReference>
<evidence type="ECO:0000313" key="3">
    <source>
        <dbReference type="Proteomes" id="UP000053237"/>
    </source>
</evidence>
<dbReference type="Proteomes" id="UP000053237">
    <property type="component" value="Unassembled WGS sequence"/>
</dbReference>
<dbReference type="Pfam" id="PF04707">
    <property type="entry name" value="PRELI"/>
    <property type="match status" value="1"/>
</dbReference>
<accession>A0A024GSQ2</accession>
<dbReference type="FunCoup" id="A0A024GSQ2">
    <property type="interactions" value="327"/>
</dbReference>
<feature type="domain" description="PRELI/MSF1" evidence="1">
    <location>
        <begin position="1"/>
        <end position="172"/>
    </location>
</feature>
<evidence type="ECO:0000259" key="1">
    <source>
        <dbReference type="PROSITE" id="PS50904"/>
    </source>
</evidence>
<dbReference type="InterPro" id="IPR006797">
    <property type="entry name" value="PRELI/MSF1_dom"/>
</dbReference>
<name>A0A024GSQ2_9STRA</name>
<dbReference type="EMBL" id="CAIX01000293">
    <property type="protein sequence ID" value="CCI49383.1"/>
    <property type="molecule type" value="Genomic_DNA"/>
</dbReference>
<dbReference type="PROSITE" id="PS50904">
    <property type="entry name" value="PRELI_MSF1"/>
    <property type="match status" value="1"/>
</dbReference>
<dbReference type="PANTHER" id="PTHR11158">
    <property type="entry name" value="MSF1/PX19 RELATED"/>
    <property type="match status" value="1"/>
</dbReference>
<sequence length="200" mass="22602">MVSTNITEHAYPFSWDVVTRAFWNKYSNPRLSHVERVDVLDRVLDEQGRLCMCRLAKCTQNNIPNWAKNLIGGSTSYVYEESICDPRTKRLKLKSTNLSFRSVATIEETCVYSVHPNNSQQTLYRAEAKVSAFIPFISSKLERFSVRSGSETAADSIRAIENICNDIFEGTFAPAMCEKMSNTGSGRHNMHVNETGNAFI</sequence>
<dbReference type="AlphaFoldDB" id="A0A024GSQ2"/>